<feature type="compositionally biased region" description="Low complexity" evidence="1">
    <location>
        <begin position="2528"/>
        <end position="2553"/>
    </location>
</feature>
<feature type="region of interest" description="Disordered" evidence="1">
    <location>
        <begin position="1990"/>
        <end position="2140"/>
    </location>
</feature>
<feature type="compositionally biased region" description="Gly residues" evidence="1">
    <location>
        <begin position="1834"/>
        <end position="1857"/>
    </location>
</feature>
<dbReference type="InterPro" id="IPR009604">
    <property type="entry name" value="LsmAD_domain"/>
</dbReference>
<dbReference type="Pfam" id="PF06741">
    <property type="entry name" value="LsmAD"/>
    <property type="match status" value="1"/>
</dbReference>
<feature type="compositionally biased region" description="Basic and acidic residues" evidence="1">
    <location>
        <begin position="1054"/>
        <end position="1064"/>
    </location>
</feature>
<dbReference type="EMBL" id="AP028212">
    <property type="protein sequence ID" value="BEI87767.1"/>
    <property type="molecule type" value="Genomic_DNA"/>
</dbReference>
<proteinExistence type="predicted"/>
<dbReference type="RefSeq" id="XP_060453033.1">
    <property type="nucleotide sequence ID" value="XM_060600844.1"/>
</dbReference>
<feature type="compositionally biased region" description="Basic and acidic residues" evidence="1">
    <location>
        <begin position="2045"/>
        <end position="2069"/>
    </location>
</feature>
<feature type="compositionally biased region" description="Polar residues" evidence="1">
    <location>
        <begin position="1739"/>
        <end position="1748"/>
    </location>
</feature>
<feature type="compositionally biased region" description="Basic and acidic residues" evidence="1">
    <location>
        <begin position="894"/>
        <end position="905"/>
    </location>
</feature>
<name>A0AA48I7S8_9TREE</name>
<feature type="domain" description="LsmAD" evidence="2">
    <location>
        <begin position="1955"/>
        <end position="2026"/>
    </location>
</feature>
<feature type="region of interest" description="Disordered" evidence="1">
    <location>
        <begin position="1552"/>
        <end position="1571"/>
    </location>
</feature>
<evidence type="ECO:0000313" key="4">
    <source>
        <dbReference type="Proteomes" id="UP001233271"/>
    </source>
</evidence>
<feature type="compositionally biased region" description="Pro residues" evidence="1">
    <location>
        <begin position="1556"/>
        <end position="1569"/>
    </location>
</feature>
<feature type="region of interest" description="Disordered" evidence="1">
    <location>
        <begin position="199"/>
        <end position="251"/>
    </location>
</feature>
<reference evidence="3" key="1">
    <citation type="journal article" date="2023" name="BMC Genomics">
        <title>Chromosome-level genome assemblies of Cutaneotrichosporon spp. (Trichosporonales, Basidiomycota) reveal imbalanced evolution between nucleotide sequences and chromosome synteny.</title>
        <authorList>
            <person name="Kobayashi Y."/>
            <person name="Kayamori A."/>
            <person name="Aoki K."/>
            <person name="Shiwa Y."/>
            <person name="Matsutani M."/>
            <person name="Fujita N."/>
            <person name="Sugita T."/>
            <person name="Iwasaki W."/>
            <person name="Tanaka N."/>
            <person name="Takashima M."/>
        </authorList>
    </citation>
    <scope>NUCLEOTIDE SEQUENCE</scope>
    <source>
        <strain evidence="3">HIS019</strain>
    </source>
</reference>
<gene>
    <name evidence="3" type="ORF">CcaverHIS019_0104850</name>
</gene>
<evidence type="ECO:0000259" key="2">
    <source>
        <dbReference type="SMART" id="SM01272"/>
    </source>
</evidence>
<feature type="compositionally biased region" description="Polar residues" evidence="1">
    <location>
        <begin position="1788"/>
        <end position="1806"/>
    </location>
</feature>
<feature type="region of interest" description="Disordered" evidence="1">
    <location>
        <begin position="31"/>
        <end position="85"/>
    </location>
</feature>
<dbReference type="GO" id="GO:0003824">
    <property type="term" value="F:catalytic activity"/>
    <property type="evidence" value="ECO:0007669"/>
    <property type="project" value="InterPro"/>
</dbReference>
<feature type="region of interest" description="Disordered" evidence="1">
    <location>
        <begin position="1031"/>
        <end position="1096"/>
    </location>
</feature>
<protein>
    <recommendedName>
        <fullName evidence="2">LsmAD domain-containing protein</fullName>
    </recommendedName>
</protein>
<dbReference type="Gene3D" id="2.60.40.10">
    <property type="entry name" value="Immunoglobulins"/>
    <property type="match status" value="2"/>
</dbReference>
<dbReference type="InterPro" id="IPR013783">
    <property type="entry name" value="Ig-like_fold"/>
</dbReference>
<feature type="region of interest" description="Disordered" evidence="1">
    <location>
        <begin position="526"/>
        <end position="611"/>
    </location>
</feature>
<feature type="compositionally biased region" description="Low complexity" evidence="1">
    <location>
        <begin position="1080"/>
        <end position="1090"/>
    </location>
</feature>
<sequence length="2585" mass="277796">MSHLVQSLEHAVEAGVMGIIGIAEGYRSVTSRTCPQSQSQSQSQSGIAADGKPAPQPEPIAIGSMLPPPVPSPGSNVSHNSSSLARPPLPLASRLALAQDTLVQVTDISSGWIHLQSTYLDAAGGQRKVRSFGVRNVSQGVVDVEVGSDLDNQVVFWVADEEADSDTSSASSSAESAAQATTLSLNVGEMRTVFLAFQPTMSQPSTPTGMSTPSSEGGFTPRVAPLATSSDLASPTGGKLPPAASGSSLARSDVTSVSTSMLSSSILSVGSSSAQRKQEAVHRSFSVHGSIVVHATTADGDIMNAPAHQNITVPFFATVCRSFFSLGVIDPATGLASGPQITNGQLAIDFGTDNVVGQDYYRDLLLVNRSEIDLVWTISVTNAPFKDSVWFLLRDLDSENVFGVDNSSEPVPLPSLSSRHLRLTLRAEAPIANFEFDFRLSNNHQSGNAVVCQAVGSCHTEASDDALRILSGSALDFGEIPDGTWAKKLISCKNIGDRPIDVHFSATEGHEVVFRLASVAGEDIDEDVPARPARDRRMETLSRTSTRDTRDGRPREPSSSRYLESEELFQMNGPTGDRDSPVPSSRPLSRVTSIASSHPPLREDVDSDDDDSLAAAADLRPSDNLGDRDIPNQIEELTMRPGTEYRVFAMYRPARDRHNPPEIAGALRPSAFKVFLDSIPSAQRSRPIPRSRKVVHCTAESCTSIISIPTGHVIDFGEVTVGASKSTTISIQNLSALSARVEIAAISKVLNTNRNVIIIPPYETVQERIDFFPRRINDNYEKQVFVRNHLNRANNQLIEVHSKNVDVYNVTLHSHLYRILTPGGSNFLDFGSVIINSPSVRTVQFQNLTLKPLTLDLSASHSEDLELFIKDTDAPKVPHCPTVVAKYALPTEERPSNGNLKERFVDSLQDQNTGENKEKTKATTRHKSVKKTPKDEDKRDVGTVLFAALKKGNRGKPVQLYGDAVVFKDRSLLDDLEHLDLAAGPPISTNRIQASSKRIQALETVAFEDKSKLSGQYPKALKLDFAASAKSSGLVSKENREGRLRKPKSSAGTVRRDPSTRREPSTPTRQTSRANGGTPGSPSSSQSRTPLVKQPIACKSPALTGKRLELKSDPVWQSDATKLTPDELLTAIEHMDAKRSSTAITHLNPEEEELYVRRWLDLRKELRNAVTAGKFVPARVITVPPGLSRQLVVVMTPNGSTRPHVTTRAKRSEQRIFIKLLEYDHVLLNGVLGAQADMSELPVRDLVIRSSCVRSVLEVQQSSINFGTCERGETKSRMIVIHNRSDCVGVYRLRTSGSIASGNLKLGLGRYGIVPAFGRKEVASFSFTPSLVGNYNETIAVENVLDNYNNQNVSVKATVRKMPTFSLDATKLDFSPSQAGSWPASAGFVITNTSKTERTFVVEVSAPATETAFAEISLQRDEKDAGVALSKGEEEEVEGLLQKLKIARRKNKPDKIAKYEKRLGELGMTTANAEDTAAPDVDEVADTGSGAVTPAQGELASTPTVHITLGANKKAKVLVALVPRAGDAEFSTSIKVFERKNTDETVTINVTGTPNVTPPAPSPSPPQSPEDPLNLAIMDHALELTLKCPVSPTAFCVGSTLFLPVSSSPLYQQLTEHFPSFAHPITGESAGLILADGYSRQIPGNTHAEANALANFRERMAELENATGEGVLPSADDILTQASCYATMEPCSVRTSGGPSCALELVRAHVKVVYLGVEEPPDFVQCEGVRILEQGDVEQPNSPATANARTPAPSSPTIELAITTSRHPKTTHLVLNTRQLVHIVHQPGLSSHDTTSLSVTSSRNMTSSSSRGRGRGGRGGGAVGNDTYRRGPSWRGGGAGAGSGSGYGRGGAPGGGTPYVPGSGVAGARRMSNSGAAPMRKDDKGNGFQTDMDIAASSRGSDRELKPWTPDDHSPNGAASNGRSVTREADRDVLTFGEKPSSIPWDQFKDNERLFGVTTDYHEEIYTTKLDRSRPDYKKRERDADRIAAEMSAKKPSTNPHIAEERGQQLQDNKDEEEKYSGVVRNPNAYVPPGARKGVTTALPARKDTKEEPVKEAKKADVKKEEPVKIKQPIPLPIPVAPPTQSVTPPPLGPHRSSADPAVDPAIASLGPGPVATTMTRSTSSLPREQANGLDSKGMPVPMPAVGGVVESARLWVDSEKVLAVQHKQTMAKNERANQLADFKKWQANFKVPLPMPKDILSILTKDEDKQKAIEAKVERERLEVHKKHEAAKSPLGSPSKAMSPSPEAPRAIHAQPKKIAMKIPEIPPFRRKVPPAVPVPETATQNITLVTSPTPSHSSITSGGGKLNPKASTFVFKPNANAAVFKPAGSTGVGGDASAVTSPALQPAKLPVAPSTSKQAAANPFFPAGPPKRIAVNMRDDFNPFKHGQVPTASNVPPSWNYTGRRASVAYNQPAPHQGMMASPNIGYDGEDQQSPHVQHAPPPMGMPPNIMQFYGYRPGMPPQMQGMPGMMYPGPGFMPQQMAGGHGPGQGPNMPMYYANGVPPNAHFLPPQMYFQHGPGRPGPGPMYYGQQMPGGPQAPQMQQQMSFQGHPTPPQPHFQQPLPAQVPPGTGPSPGFDGSSSQ</sequence>
<feature type="compositionally biased region" description="Pro residues" evidence="1">
    <location>
        <begin position="2074"/>
        <end position="2093"/>
    </location>
</feature>
<feature type="region of interest" description="Disordered" evidence="1">
    <location>
        <begin position="894"/>
        <end position="936"/>
    </location>
</feature>
<keyword evidence="4" id="KW-1185">Reference proteome</keyword>
<feature type="compositionally biased region" description="Low complexity" evidence="1">
    <location>
        <begin position="36"/>
        <end position="45"/>
    </location>
</feature>
<dbReference type="SUPFAM" id="SSF53927">
    <property type="entry name" value="Cytidine deaminase-like"/>
    <property type="match status" value="1"/>
</dbReference>
<feature type="compositionally biased region" description="Polar residues" evidence="1">
    <location>
        <begin position="2117"/>
        <end position="2127"/>
    </location>
</feature>
<feature type="compositionally biased region" description="Low complexity" evidence="1">
    <location>
        <begin position="199"/>
        <end position="215"/>
    </location>
</feature>
<dbReference type="GO" id="GO:0006139">
    <property type="term" value="P:nucleobase-containing compound metabolic process"/>
    <property type="evidence" value="ECO:0007669"/>
    <property type="project" value="UniProtKB-ARBA"/>
</dbReference>
<accession>A0AA48I7S8</accession>
<feature type="compositionally biased region" description="Basic and acidic residues" evidence="1">
    <location>
        <begin position="528"/>
        <end position="558"/>
    </location>
</feature>
<dbReference type="SMART" id="SM01272">
    <property type="entry name" value="LsmAD"/>
    <property type="match status" value="1"/>
</dbReference>
<dbReference type="PANTHER" id="PTHR39211">
    <property type="entry name" value="CHROMOSOME 7, WHOLE GENOME SHOTGUN SEQUENCE"/>
    <property type="match status" value="1"/>
</dbReference>
<dbReference type="Gene3D" id="3.40.140.10">
    <property type="entry name" value="Cytidine Deaminase, domain 2"/>
    <property type="match status" value="1"/>
</dbReference>
<feature type="compositionally biased region" description="Low complexity" evidence="1">
    <location>
        <begin position="581"/>
        <end position="593"/>
    </location>
</feature>
<dbReference type="InterPro" id="IPR016193">
    <property type="entry name" value="Cytidine_deaminase-like"/>
</dbReference>
<feature type="region of interest" description="Disordered" evidence="1">
    <location>
        <begin position="2226"/>
        <end position="2257"/>
    </location>
</feature>
<feature type="compositionally biased region" description="Polar residues" evidence="1">
    <location>
        <begin position="1065"/>
        <end position="1075"/>
    </location>
</feature>
<dbReference type="Proteomes" id="UP001233271">
    <property type="component" value="Chromosome 1"/>
</dbReference>
<feature type="region of interest" description="Disordered" evidence="1">
    <location>
        <begin position="2523"/>
        <end position="2585"/>
    </location>
</feature>
<feature type="compositionally biased region" description="Low complexity" evidence="1">
    <location>
        <begin position="73"/>
        <end position="85"/>
    </location>
</feature>
<feature type="compositionally biased region" description="Basic and acidic residues" evidence="1">
    <location>
        <begin position="1900"/>
        <end position="1914"/>
    </location>
</feature>
<feature type="region of interest" description="Disordered" evidence="1">
    <location>
        <begin position="1786"/>
        <end position="1927"/>
    </location>
</feature>
<feature type="region of interest" description="Disordered" evidence="1">
    <location>
        <begin position="1737"/>
        <end position="1756"/>
    </location>
</feature>
<dbReference type="GeneID" id="85491638"/>
<evidence type="ECO:0000256" key="1">
    <source>
        <dbReference type="SAM" id="MobiDB-lite"/>
    </source>
</evidence>
<organism evidence="3 4">
    <name type="scientific">Cutaneotrichosporon cavernicola</name>
    <dbReference type="NCBI Taxonomy" id="279322"/>
    <lineage>
        <taxon>Eukaryota</taxon>
        <taxon>Fungi</taxon>
        <taxon>Dikarya</taxon>
        <taxon>Basidiomycota</taxon>
        <taxon>Agaricomycotina</taxon>
        <taxon>Tremellomycetes</taxon>
        <taxon>Trichosporonales</taxon>
        <taxon>Trichosporonaceae</taxon>
        <taxon>Cutaneotrichosporon</taxon>
    </lineage>
</organism>
<dbReference type="Pfam" id="PF18785">
    <property type="entry name" value="Inv-AAD"/>
    <property type="match status" value="1"/>
</dbReference>
<dbReference type="PANTHER" id="PTHR39211:SF1">
    <property type="entry name" value="ABNORMAL SPINDLE-LIKE MICROCEPHALY-ASSOCIATED PROTEIN ASH DOMAIN-CONTAINING PROTEIN"/>
    <property type="match status" value="1"/>
</dbReference>
<dbReference type="KEGG" id="ccac:CcaHIS019_0104850"/>
<evidence type="ECO:0000313" key="3">
    <source>
        <dbReference type="EMBL" id="BEI87767.1"/>
    </source>
</evidence>
<feature type="compositionally biased region" description="Basic residues" evidence="1">
    <location>
        <begin position="922"/>
        <end position="931"/>
    </location>
</feature>
<feature type="compositionally biased region" description="Basic and acidic residues" evidence="1">
    <location>
        <begin position="2002"/>
        <end position="2020"/>
    </location>
</feature>